<sequence length="109" mass="12296">MVVLAPLIILKLVLLVLLLVTIRFLRKNYKPSRRLLGGKPTSRTKIPAPDKSTLSSYTHQQTTVTMDLWDDIQKPESKIKSLSKESVKCSPGKNPKTKNGAKKKKKKKK</sequence>
<dbReference type="EMBL" id="JARK01001406">
    <property type="protein sequence ID" value="EYC07504.1"/>
    <property type="molecule type" value="Genomic_DNA"/>
</dbReference>
<dbReference type="Proteomes" id="UP000024635">
    <property type="component" value="Unassembled WGS sequence"/>
</dbReference>
<organism evidence="3 4">
    <name type="scientific">Ancylostoma ceylanicum</name>
    <dbReference type="NCBI Taxonomy" id="53326"/>
    <lineage>
        <taxon>Eukaryota</taxon>
        <taxon>Metazoa</taxon>
        <taxon>Ecdysozoa</taxon>
        <taxon>Nematoda</taxon>
        <taxon>Chromadorea</taxon>
        <taxon>Rhabditida</taxon>
        <taxon>Rhabditina</taxon>
        <taxon>Rhabditomorpha</taxon>
        <taxon>Strongyloidea</taxon>
        <taxon>Ancylostomatidae</taxon>
        <taxon>Ancylostomatinae</taxon>
        <taxon>Ancylostoma</taxon>
    </lineage>
</organism>
<protein>
    <submittedName>
        <fullName evidence="3">Uncharacterized protein</fullName>
    </submittedName>
</protein>
<accession>A0A016TWU1</accession>
<evidence type="ECO:0000256" key="2">
    <source>
        <dbReference type="SAM" id="Phobius"/>
    </source>
</evidence>
<keyword evidence="2" id="KW-0812">Transmembrane</keyword>
<gene>
    <name evidence="3" type="primary">Acey_s0070.g466</name>
    <name evidence="3" type="ORF">Y032_0070g466</name>
</gene>
<name>A0A016TWU1_9BILA</name>
<feature type="transmembrane region" description="Helical" evidence="2">
    <location>
        <begin position="6"/>
        <end position="25"/>
    </location>
</feature>
<dbReference type="AlphaFoldDB" id="A0A016TWU1"/>
<keyword evidence="2" id="KW-0472">Membrane</keyword>
<keyword evidence="4" id="KW-1185">Reference proteome</keyword>
<proteinExistence type="predicted"/>
<reference evidence="4" key="1">
    <citation type="journal article" date="2015" name="Nat. Genet.">
        <title>The genome and transcriptome of the zoonotic hookworm Ancylostoma ceylanicum identify infection-specific gene families.</title>
        <authorList>
            <person name="Schwarz E.M."/>
            <person name="Hu Y."/>
            <person name="Antoshechkin I."/>
            <person name="Miller M.M."/>
            <person name="Sternberg P.W."/>
            <person name="Aroian R.V."/>
        </authorList>
    </citation>
    <scope>NUCLEOTIDE SEQUENCE</scope>
    <source>
        <strain evidence="4">HY135</strain>
    </source>
</reference>
<feature type="compositionally biased region" description="Basic residues" evidence="1">
    <location>
        <begin position="95"/>
        <end position="109"/>
    </location>
</feature>
<feature type="region of interest" description="Disordered" evidence="1">
    <location>
        <begin position="79"/>
        <end position="109"/>
    </location>
</feature>
<evidence type="ECO:0000313" key="4">
    <source>
        <dbReference type="Proteomes" id="UP000024635"/>
    </source>
</evidence>
<keyword evidence="2" id="KW-1133">Transmembrane helix</keyword>
<evidence type="ECO:0000256" key="1">
    <source>
        <dbReference type="SAM" id="MobiDB-lite"/>
    </source>
</evidence>
<evidence type="ECO:0000313" key="3">
    <source>
        <dbReference type="EMBL" id="EYC07504.1"/>
    </source>
</evidence>
<feature type="region of interest" description="Disordered" evidence="1">
    <location>
        <begin position="33"/>
        <end position="59"/>
    </location>
</feature>
<comment type="caution">
    <text evidence="3">The sequence shown here is derived from an EMBL/GenBank/DDBJ whole genome shotgun (WGS) entry which is preliminary data.</text>
</comment>